<dbReference type="EMBL" id="MCBT01000046">
    <property type="protein sequence ID" value="OEG72583.1"/>
    <property type="molecule type" value="Genomic_DNA"/>
</dbReference>
<dbReference type="InterPro" id="IPR021725">
    <property type="entry name" value="Cdd1"/>
</dbReference>
<reference evidence="1 4" key="2">
    <citation type="submission" date="2021-05" db="EMBL/GenBank/DDBJ databases">
        <title>Molecular characterization for Shewanella algae harboring chromosomal blaOXA-55-like strains isolated from clinical and environment sample.</title>
        <authorList>
            <person name="Ohama Y."/>
            <person name="Aoki K."/>
            <person name="Harada S."/>
            <person name="Moriya K."/>
            <person name="Ishii Y."/>
            <person name="Tateda K."/>
        </authorList>
    </citation>
    <scope>NUCLEOTIDE SEQUENCE [LARGE SCALE GENOMIC DNA]</scope>
    <source>
        <strain evidence="1 4">MBTL60-118</strain>
    </source>
</reference>
<proteinExistence type="predicted"/>
<name>A0A1E5IRL1_SHECO</name>
<dbReference type="STRING" id="23.BEL05_09880"/>
<dbReference type="Proteomes" id="UP000095230">
    <property type="component" value="Unassembled WGS sequence"/>
</dbReference>
<evidence type="ECO:0000313" key="4">
    <source>
        <dbReference type="Proteomes" id="UP000773469"/>
    </source>
</evidence>
<dbReference type="Gene3D" id="1.10.150.20">
    <property type="entry name" value="5' to 3' exonuclease, C-terminal subdomain"/>
    <property type="match status" value="1"/>
</dbReference>
<dbReference type="OrthoDB" id="7173324at2"/>
<dbReference type="Proteomes" id="UP000773469">
    <property type="component" value="Unassembled WGS sequence"/>
</dbReference>
<keyword evidence="4" id="KW-1185">Reference proteome</keyword>
<gene>
    <name evidence="2" type="ORF">BEL05_09880</name>
    <name evidence="1" type="ORF">TUM3794_36240</name>
</gene>
<dbReference type="EMBL" id="BPEU01000033">
    <property type="protein sequence ID" value="GIU45587.1"/>
    <property type="molecule type" value="Genomic_DNA"/>
</dbReference>
<sequence length="101" mass="11388">MTARIEITQFQAIPNVGKATEADLRQLGFAEPIELVGQDPYQMYDKLCQITEQQHDPCVIDVFIAAVRFMEGAPAKKWWAYTAERKAHLALQALNSHKNGT</sequence>
<dbReference type="Pfam" id="PF11731">
    <property type="entry name" value="Cdd1"/>
    <property type="match status" value="1"/>
</dbReference>
<protein>
    <submittedName>
        <fullName evidence="2">Mitomycin resistance protein</fullName>
    </submittedName>
</protein>
<dbReference type="RefSeq" id="WP_069671759.1">
    <property type="nucleotide sequence ID" value="NZ_BPEU01000033.1"/>
</dbReference>
<evidence type="ECO:0000313" key="2">
    <source>
        <dbReference type="EMBL" id="OEG72583.1"/>
    </source>
</evidence>
<evidence type="ECO:0000313" key="1">
    <source>
        <dbReference type="EMBL" id="GIU45587.1"/>
    </source>
</evidence>
<organism evidence="2 3">
    <name type="scientific">Shewanella colwelliana</name>
    <name type="common">Alteromonas colwelliana</name>
    <dbReference type="NCBI Taxonomy" id="23"/>
    <lineage>
        <taxon>Bacteria</taxon>
        <taxon>Pseudomonadati</taxon>
        <taxon>Pseudomonadota</taxon>
        <taxon>Gammaproteobacteria</taxon>
        <taxon>Alteromonadales</taxon>
        <taxon>Shewanellaceae</taxon>
        <taxon>Shewanella</taxon>
    </lineage>
</organism>
<reference evidence="2 3" key="1">
    <citation type="submission" date="2016-07" db="EMBL/GenBank/DDBJ databases">
        <title>Whole-genome of two Shewanella species isolated from a digestive organ of sea cucumber Apostichopus japonicus Selenka 1867.</title>
        <authorList>
            <person name="Hong H.-H."/>
            <person name="Choi H."/>
            <person name="Cheon S."/>
            <person name="Oh J.-S."/>
            <person name="Lee H.-G."/>
            <person name="Park C."/>
        </authorList>
    </citation>
    <scope>NUCLEOTIDE SEQUENCE [LARGE SCALE GENOMIC DNA]</scope>
    <source>
        <strain evidence="2 3">CSB03KR</strain>
    </source>
</reference>
<dbReference type="AlphaFoldDB" id="A0A1E5IRL1"/>
<evidence type="ECO:0000313" key="3">
    <source>
        <dbReference type="Proteomes" id="UP000095230"/>
    </source>
</evidence>
<comment type="caution">
    <text evidence="2">The sequence shown here is derived from an EMBL/GenBank/DDBJ whole genome shotgun (WGS) entry which is preliminary data.</text>
</comment>
<accession>A0A1E5IRL1</accession>